<dbReference type="KEGG" id="tet:TTHERM_00299860"/>
<dbReference type="GeneID" id="7833025"/>
<organism evidence="1 2">
    <name type="scientific">Tetrahymena thermophila (strain SB210)</name>
    <dbReference type="NCBI Taxonomy" id="312017"/>
    <lineage>
        <taxon>Eukaryota</taxon>
        <taxon>Sar</taxon>
        <taxon>Alveolata</taxon>
        <taxon>Ciliophora</taxon>
        <taxon>Intramacronucleata</taxon>
        <taxon>Oligohymenophorea</taxon>
        <taxon>Hymenostomatida</taxon>
        <taxon>Tetrahymenina</taxon>
        <taxon>Tetrahymenidae</taxon>
        <taxon>Tetrahymena</taxon>
    </lineage>
</organism>
<dbReference type="EMBL" id="GG662449">
    <property type="protein sequence ID" value="EAS04268.1"/>
    <property type="molecule type" value="Genomic_DNA"/>
</dbReference>
<evidence type="ECO:0008006" key="3">
    <source>
        <dbReference type="Google" id="ProtNLM"/>
    </source>
</evidence>
<keyword evidence="2" id="KW-1185">Reference proteome</keyword>
<sequence>MRNALLNIVQQNEFNGEIVARKNELFNLLNESNNQSMQSTLNKNNIQQNQEFKSQNIFKNIQQIRLKSLNTSKHISLKSPNTSYYQDQSNSNFQTTINSQPFHISKKDNIKQMHYLKDQFNPFQSIKNLKTNQTSTNFLNSFFAETNETYDKLHQTNLTQQSDISNNIQTASYPNTLNSELFTNQNTSILVRGQRKNSDAQFVQKIVQQTQSNLLQMNASQTVLNSTQNQQQKYLPNYQPKSSSFHSTKNLMKESIQKFILTEETAREFSIQSLNKEEESSFSHKASDIFKSRAFSKLDLNGSKEILQKSFVDQQSYYFQQQKQQNIIQPNKRSDKLLIGSQSLSKLNSKKKLKTYIQQKQSFLHETSSYIQEIEFINIKQAEQLKIDIELSPLQRKRKNKLKETSNNQNENSKLSQQTNLCQQLYQDFDLFIQKLNNYKTSMGELYKILTDIEDRAFNCINISVSLQIKYIKCLLASLCSDLDISLKSWKEFLKVCNCSQTFLYKIIGYKNMAEIYRKKGEYDRQLAYLKKLLKYSWFYNKKDFENYAYEQISKAYFYKNNLELAIFFHKRMIDYNLETNNSRLKQLGIQLVKYEQEQKMKTLQDNSFSEDEFELEQFKTAGLSQNQLQSQSIKEAKFDTDSLKKNQSQEILQRSPSIGLNEQSILQNQMNESIKNTRLNKYKFNNNISSLEGMKAIATIKNKMSIPYGPITPKALYRKHGQVNLRGNIDISSDKLKFKVMKNNLIKNFDKIYINHLSNSRQIDAMVNLNNRIHEKTIELISNDAMRLKKVSIIMKRVIEQVKENIQYFYYQCQIKVNQLNNS</sequence>
<proteinExistence type="predicted"/>
<dbReference type="Gene3D" id="1.25.40.10">
    <property type="entry name" value="Tetratricopeptide repeat domain"/>
    <property type="match status" value="1"/>
</dbReference>
<dbReference type="RefSeq" id="XP_001024513.1">
    <property type="nucleotide sequence ID" value="XM_001024513.1"/>
</dbReference>
<dbReference type="OMA" id="RAFNCIN"/>
<dbReference type="InterPro" id="IPR011990">
    <property type="entry name" value="TPR-like_helical_dom_sf"/>
</dbReference>
<accession>I7MIC1</accession>
<gene>
    <name evidence="1" type="ORF">TTHERM_00299860</name>
</gene>
<evidence type="ECO:0000313" key="2">
    <source>
        <dbReference type="Proteomes" id="UP000009168"/>
    </source>
</evidence>
<evidence type="ECO:0000313" key="1">
    <source>
        <dbReference type="EMBL" id="EAS04268.1"/>
    </source>
</evidence>
<dbReference type="AlphaFoldDB" id="I7MIC1"/>
<dbReference type="HOGENOM" id="CLU_343729_0_0_1"/>
<dbReference type="Proteomes" id="UP000009168">
    <property type="component" value="Unassembled WGS sequence"/>
</dbReference>
<reference evidence="2" key="1">
    <citation type="journal article" date="2006" name="PLoS Biol.">
        <title>Macronuclear genome sequence of the ciliate Tetrahymena thermophila, a model eukaryote.</title>
        <authorList>
            <person name="Eisen J.A."/>
            <person name="Coyne R.S."/>
            <person name="Wu M."/>
            <person name="Wu D."/>
            <person name="Thiagarajan M."/>
            <person name="Wortman J.R."/>
            <person name="Badger J.H."/>
            <person name="Ren Q."/>
            <person name="Amedeo P."/>
            <person name="Jones K.M."/>
            <person name="Tallon L.J."/>
            <person name="Delcher A.L."/>
            <person name="Salzberg S.L."/>
            <person name="Silva J.C."/>
            <person name="Haas B.J."/>
            <person name="Majoros W.H."/>
            <person name="Farzad M."/>
            <person name="Carlton J.M."/>
            <person name="Smith R.K. Jr."/>
            <person name="Garg J."/>
            <person name="Pearlman R.E."/>
            <person name="Karrer K.M."/>
            <person name="Sun L."/>
            <person name="Manning G."/>
            <person name="Elde N.C."/>
            <person name="Turkewitz A.P."/>
            <person name="Asai D.J."/>
            <person name="Wilkes D.E."/>
            <person name="Wang Y."/>
            <person name="Cai H."/>
            <person name="Collins K."/>
            <person name="Stewart B.A."/>
            <person name="Lee S.R."/>
            <person name="Wilamowska K."/>
            <person name="Weinberg Z."/>
            <person name="Ruzzo W.L."/>
            <person name="Wloga D."/>
            <person name="Gaertig J."/>
            <person name="Frankel J."/>
            <person name="Tsao C.-C."/>
            <person name="Gorovsky M.A."/>
            <person name="Keeling P.J."/>
            <person name="Waller R.F."/>
            <person name="Patron N.J."/>
            <person name="Cherry J.M."/>
            <person name="Stover N.A."/>
            <person name="Krieger C.J."/>
            <person name="del Toro C."/>
            <person name="Ryder H.F."/>
            <person name="Williamson S.C."/>
            <person name="Barbeau R.A."/>
            <person name="Hamilton E.P."/>
            <person name="Orias E."/>
        </authorList>
    </citation>
    <scope>NUCLEOTIDE SEQUENCE [LARGE SCALE GENOMIC DNA]</scope>
    <source>
        <strain evidence="2">SB210</strain>
    </source>
</reference>
<dbReference type="OrthoDB" id="292927at2759"/>
<protein>
    <recommendedName>
        <fullName evidence="3">Tetratricopeptide repeat protein</fullName>
    </recommendedName>
</protein>
<name>I7MIC1_TETTS</name>
<dbReference type="InParanoid" id="I7MIC1"/>